<sequence>FLGRTRTSTKVQDVFLGDLGSDAHSRCVALFRRHLTYSERPKRKSPDQKAGAFQKFNLVKTKIKLS</sequence>
<feature type="non-terminal residue" evidence="1">
    <location>
        <position position="1"/>
    </location>
</feature>
<reference evidence="2" key="2">
    <citation type="submission" date="2019-06" db="EMBL/GenBank/DDBJ databases">
        <title>Co-occurence of chitin degradation, pigmentation and bioactivity in marine Pseudoalteromonas.</title>
        <authorList>
            <person name="Sonnenschein E.C."/>
            <person name="Bech P.K."/>
        </authorList>
    </citation>
    <scope>NUCLEOTIDE SEQUENCE [LARGE SCALE GENOMIC DNA]</scope>
    <source>
        <strain evidence="2">S2599</strain>
    </source>
</reference>
<dbReference type="AlphaFoldDB" id="A0A5S3WPI1"/>
<protein>
    <submittedName>
        <fullName evidence="1">Uncharacterized protein</fullName>
    </submittedName>
</protein>
<gene>
    <name evidence="1" type="ORF">CWB98_23550</name>
</gene>
<organism evidence="1 2">
    <name type="scientific">Pseudoalteromonas rubra</name>
    <dbReference type="NCBI Taxonomy" id="43658"/>
    <lineage>
        <taxon>Bacteria</taxon>
        <taxon>Pseudomonadati</taxon>
        <taxon>Pseudomonadota</taxon>
        <taxon>Gammaproteobacteria</taxon>
        <taxon>Alteromonadales</taxon>
        <taxon>Pseudoalteromonadaceae</taxon>
        <taxon>Pseudoalteromonas</taxon>
    </lineage>
</organism>
<proteinExistence type="predicted"/>
<name>A0A5S3WPI1_9GAMM</name>
<dbReference type="EMBL" id="PNCJ01000097">
    <property type="protein sequence ID" value="TMP29464.1"/>
    <property type="molecule type" value="Genomic_DNA"/>
</dbReference>
<dbReference type="Proteomes" id="UP000306719">
    <property type="component" value="Unassembled WGS sequence"/>
</dbReference>
<evidence type="ECO:0000313" key="1">
    <source>
        <dbReference type="EMBL" id="TMP29464.1"/>
    </source>
</evidence>
<accession>A0A5S3WPI1</accession>
<reference evidence="1 2" key="1">
    <citation type="submission" date="2018-01" db="EMBL/GenBank/DDBJ databases">
        <authorList>
            <person name="Paulsen S."/>
            <person name="Gram L.K."/>
        </authorList>
    </citation>
    <scope>NUCLEOTIDE SEQUENCE [LARGE SCALE GENOMIC DNA]</scope>
    <source>
        <strain evidence="1 2">S2599</strain>
    </source>
</reference>
<comment type="caution">
    <text evidence="1">The sequence shown here is derived from an EMBL/GenBank/DDBJ whole genome shotgun (WGS) entry which is preliminary data.</text>
</comment>
<evidence type="ECO:0000313" key="2">
    <source>
        <dbReference type="Proteomes" id="UP000306719"/>
    </source>
</evidence>